<sequence>MLAAAGTGVASAPAHAAADQYCAVIVGKERDADGFSKVLSEQCSTVSVQDAHQKSKAAGGAAMRADTLLLQEYEHANYDTAIYNFYGASGPCDSEGYSLRNYVTVAGRVSSMRGYNNCTQAMLGDPAGNYVFHSLPTAYVGDLMNDNVLTVKIWRG</sequence>
<proteinExistence type="predicted"/>
<dbReference type="EMBL" id="BMNT01000020">
    <property type="protein sequence ID" value="GGK91685.1"/>
    <property type="molecule type" value="Genomic_DNA"/>
</dbReference>
<name>A0A917R6H7_9ACTN</name>
<keyword evidence="2" id="KW-1185">Reference proteome</keyword>
<evidence type="ECO:0000313" key="2">
    <source>
        <dbReference type="Proteomes" id="UP000645217"/>
    </source>
</evidence>
<reference evidence="1" key="2">
    <citation type="submission" date="2020-09" db="EMBL/GenBank/DDBJ databases">
        <authorList>
            <person name="Sun Q."/>
            <person name="Ohkuma M."/>
        </authorList>
    </citation>
    <scope>NUCLEOTIDE SEQUENCE</scope>
    <source>
        <strain evidence="1">JCM 13064</strain>
    </source>
</reference>
<accession>A0A917R6H7</accession>
<reference evidence="1" key="1">
    <citation type="journal article" date="2014" name="Int. J. Syst. Evol. Microbiol.">
        <title>Complete genome sequence of Corynebacterium casei LMG S-19264T (=DSM 44701T), isolated from a smear-ripened cheese.</title>
        <authorList>
            <consortium name="US DOE Joint Genome Institute (JGI-PGF)"/>
            <person name="Walter F."/>
            <person name="Albersmeier A."/>
            <person name="Kalinowski J."/>
            <person name="Ruckert C."/>
        </authorList>
    </citation>
    <scope>NUCLEOTIDE SEQUENCE</scope>
    <source>
        <strain evidence="1">JCM 13064</strain>
    </source>
</reference>
<dbReference type="AlphaFoldDB" id="A0A917R6H7"/>
<evidence type="ECO:0000313" key="1">
    <source>
        <dbReference type="EMBL" id="GGK91685.1"/>
    </source>
</evidence>
<comment type="caution">
    <text evidence="1">The sequence shown here is derived from an EMBL/GenBank/DDBJ whole genome shotgun (WGS) entry which is preliminary data.</text>
</comment>
<gene>
    <name evidence="1" type="ORF">GCM10007964_37900</name>
</gene>
<protein>
    <submittedName>
        <fullName evidence="1">Uncharacterized protein</fullName>
    </submittedName>
</protein>
<dbReference type="Proteomes" id="UP000645217">
    <property type="component" value="Unassembled WGS sequence"/>
</dbReference>
<organism evidence="1 2">
    <name type="scientific">Sphaerisporangium melleum</name>
    <dbReference type="NCBI Taxonomy" id="321316"/>
    <lineage>
        <taxon>Bacteria</taxon>
        <taxon>Bacillati</taxon>
        <taxon>Actinomycetota</taxon>
        <taxon>Actinomycetes</taxon>
        <taxon>Streptosporangiales</taxon>
        <taxon>Streptosporangiaceae</taxon>
        <taxon>Sphaerisporangium</taxon>
    </lineage>
</organism>